<evidence type="ECO:0000313" key="2">
    <source>
        <dbReference type="EMBL" id="MBI3540374.1"/>
    </source>
</evidence>
<protein>
    <recommendedName>
        <fullName evidence="1">SGNH hydrolase-type esterase domain-containing protein</fullName>
    </recommendedName>
</protein>
<gene>
    <name evidence="2" type="ORF">HY076_08895</name>
</gene>
<sequence length="410" mass="44318">MKGFFASILIAIGFLAVLEIGARLWDSVHRDLHAVRAAAETDDREWSVFSPEVGWTLRPGYRGDVGGYRRVFDPNGHLAVDTRQIADRGARKVLFIGDSNAFGVGTPTEHSFAEATERLSPGLVAINLAVPGYTSFQGRRVLDRALEDLQPAAVVVSFNFNDKKIALAALGPDSPEMVAGVARSAGGPLRILRTCVRYSAICQMLTAGLQRAHLLSRRSETFRVDHAPTRVDPEHYRENLRAMAEAAKRHGARMVFLILRDNPLYTQPVTEGIALLDSARYDDAIAHLRFAVHADNPFSEVARIQLARAFRATGHTASADSVLASGALVTTVFGGRPIHLDSEYNAIMRDVAAETGSALVDAGPTLLAHPNDFTDYCHFNAASHERVGALIAAKLHDVLGGATGTQRGAP</sequence>
<proteinExistence type="predicted"/>
<reference evidence="2" key="1">
    <citation type="submission" date="2020-07" db="EMBL/GenBank/DDBJ databases">
        <title>Huge and variable diversity of episymbiotic CPR bacteria and DPANN archaea in groundwater ecosystems.</title>
        <authorList>
            <person name="He C.Y."/>
            <person name="Keren R."/>
            <person name="Whittaker M."/>
            <person name="Farag I.F."/>
            <person name="Doudna J."/>
            <person name="Cate J.H.D."/>
            <person name="Banfield J.F."/>
        </authorList>
    </citation>
    <scope>NUCLEOTIDE SEQUENCE</scope>
    <source>
        <strain evidence="2">NC_groundwater_928_Pr1_S-0.2um_72_17</strain>
    </source>
</reference>
<comment type="caution">
    <text evidence="2">The sequence shown here is derived from an EMBL/GenBank/DDBJ whole genome shotgun (WGS) entry which is preliminary data.</text>
</comment>
<dbReference type="EMBL" id="JACQAY010000296">
    <property type="protein sequence ID" value="MBI3540374.1"/>
    <property type="molecule type" value="Genomic_DNA"/>
</dbReference>
<name>A0A9D6LCV1_UNCEI</name>
<organism evidence="2 3">
    <name type="scientific">Eiseniibacteriota bacterium</name>
    <dbReference type="NCBI Taxonomy" id="2212470"/>
    <lineage>
        <taxon>Bacteria</taxon>
        <taxon>Candidatus Eiseniibacteriota</taxon>
    </lineage>
</organism>
<dbReference type="Pfam" id="PF13472">
    <property type="entry name" value="Lipase_GDSL_2"/>
    <property type="match status" value="1"/>
</dbReference>
<dbReference type="SUPFAM" id="SSF52266">
    <property type="entry name" value="SGNH hydrolase"/>
    <property type="match status" value="1"/>
</dbReference>
<dbReference type="Proteomes" id="UP000807850">
    <property type="component" value="Unassembled WGS sequence"/>
</dbReference>
<evidence type="ECO:0000259" key="1">
    <source>
        <dbReference type="Pfam" id="PF13472"/>
    </source>
</evidence>
<dbReference type="AlphaFoldDB" id="A0A9D6LCV1"/>
<evidence type="ECO:0000313" key="3">
    <source>
        <dbReference type="Proteomes" id="UP000807850"/>
    </source>
</evidence>
<dbReference type="InterPro" id="IPR036514">
    <property type="entry name" value="SGNH_hydro_sf"/>
</dbReference>
<dbReference type="InterPro" id="IPR013830">
    <property type="entry name" value="SGNH_hydro"/>
</dbReference>
<accession>A0A9D6LCV1</accession>
<feature type="domain" description="SGNH hydrolase-type esterase" evidence="1">
    <location>
        <begin position="95"/>
        <end position="256"/>
    </location>
</feature>
<dbReference type="Gene3D" id="3.40.50.1110">
    <property type="entry name" value="SGNH hydrolase"/>
    <property type="match status" value="1"/>
</dbReference>